<name>A0ABX6ESU2_KLUMA</name>
<dbReference type="EMBL" id="CP015054">
    <property type="protein sequence ID" value="QGN14107.1"/>
    <property type="molecule type" value="Genomic_DNA"/>
</dbReference>
<feature type="domain" description="Cyclin-like" evidence="6">
    <location>
        <begin position="95"/>
        <end position="181"/>
    </location>
</feature>
<keyword evidence="3" id="KW-0131">Cell cycle</keyword>
<dbReference type="InterPro" id="IPR013763">
    <property type="entry name" value="Cyclin-like_dom"/>
</dbReference>
<evidence type="ECO:0000313" key="7">
    <source>
        <dbReference type="EMBL" id="QGN14107.1"/>
    </source>
</evidence>
<dbReference type="CDD" id="cd20559">
    <property type="entry name" value="CYCLIN_ScCLN_like"/>
    <property type="match status" value="1"/>
</dbReference>
<feature type="region of interest" description="Disordered" evidence="5">
    <location>
        <begin position="444"/>
        <end position="467"/>
    </location>
</feature>
<dbReference type="SUPFAM" id="SSF47954">
    <property type="entry name" value="Cyclin-like"/>
    <property type="match status" value="2"/>
</dbReference>
<dbReference type="InterPro" id="IPR004367">
    <property type="entry name" value="Cyclin_C-dom"/>
</dbReference>
<evidence type="ECO:0000256" key="3">
    <source>
        <dbReference type="ARBA" id="ARBA00023306"/>
    </source>
</evidence>
<accession>A0ABX6ESU2</accession>
<proteinExistence type="inferred from homology"/>
<evidence type="ECO:0000259" key="6">
    <source>
        <dbReference type="SMART" id="SM00385"/>
    </source>
</evidence>
<evidence type="ECO:0000256" key="2">
    <source>
        <dbReference type="ARBA" id="ARBA00023127"/>
    </source>
</evidence>
<organism evidence="7 8">
    <name type="scientific">Kluyveromyces marxianus</name>
    <name type="common">Yeast</name>
    <name type="synonym">Candida kefyr</name>
    <dbReference type="NCBI Taxonomy" id="4911"/>
    <lineage>
        <taxon>Eukaryota</taxon>
        <taxon>Fungi</taxon>
        <taxon>Dikarya</taxon>
        <taxon>Ascomycota</taxon>
        <taxon>Saccharomycotina</taxon>
        <taxon>Saccharomycetes</taxon>
        <taxon>Saccharomycetales</taxon>
        <taxon>Saccharomycetaceae</taxon>
        <taxon>Kluyveromyces</taxon>
    </lineage>
</organism>
<dbReference type="InterPro" id="IPR006671">
    <property type="entry name" value="Cyclin_N"/>
</dbReference>
<dbReference type="InterPro" id="IPR048258">
    <property type="entry name" value="Cyclins_cyclin-box"/>
</dbReference>
<dbReference type="Gene3D" id="1.10.472.10">
    <property type="entry name" value="Cyclin-like"/>
    <property type="match status" value="2"/>
</dbReference>
<dbReference type="PROSITE" id="PS00292">
    <property type="entry name" value="CYCLINS"/>
    <property type="match status" value="1"/>
</dbReference>
<comment type="similarity">
    <text evidence="4">Belongs to the cyclin family.</text>
</comment>
<sequence>MPPIKHRMIYKERTNMLLNERPRISYGPPRSRPRARPYHPLLAQLESNACEASIKDYERELLVYFQELQQYDCPSAKMIDNQPELEWYMRPYLLDFLVDLHSALRLSEPVLFLAIQIMDRYSSKRIVHKKHYQLVTTTSLWIAAKFEDKKSRTPSLRQLVAACSNIYDSYMFVQMESHILNTLNWEVRTCFTTFDAIQLCFRETEMIWPCKDVSMLQIFSIFFAELSCYDKHYMEFSSSVRAASAIVLASVLLQDTSFQKHISDLLLDFSGLNCDDTFFSNPCRVNKESNDDDNDESNDMDDLFSVICAPLLKIDENTHIDIRRCCLLYLNDIFRPITSNKELPRALRAKYEKTCLQDYITSYTTNNIDTYLQLCKLTQALLNPIYDRRKLLDQINFVTDLMVGLELQRKTPVYEDHSIAAYKDTNSNVTSELQSEILEVDSNDSTYSSSSCNLNTSSSSAENRSPWTPASVFSATRSLSNVSSFDHEIDVVDSTIKKDNHSVSLPTPLRNCISLEFEPSI</sequence>
<dbReference type="Pfam" id="PF02984">
    <property type="entry name" value="Cyclin_C"/>
    <property type="match status" value="1"/>
</dbReference>
<protein>
    <submittedName>
        <fullName evidence="7">G1/S-specific cyclin CLN1</fullName>
    </submittedName>
</protein>
<gene>
    <name evidence="7" type="primary">CCN1</name>
    <name evidence="7" type="ORF">FIM1_758</name>
</gene>
<reference evidence="7 8" key="1">
    <citation type="submission" date="2016-03" db="EMBL/GenBank/DDBJ databases">
        <title>How can Kluyveromyces marxianus grow so fast - potential evolutionary course in Saccharomyces Complex revealed by comparative genomics.</title>
        <authorList>
            <person name="Mo W."/>
            <person name="Lu W."/>
            <person name="Yang X."/>
            <person name="Qi J."/>
            <person name="Lv H."/>
        </authorList>
    </citation>
    <scope>NUCLEOTIDE SEQUENCE [LARGE SCALE GENOMIC DNA]</scope>
    <source>
        <strain evidence="7 8">FIM1</strain>
    </source>
</reference>
<dbReference type="InterPro" id="IPR039361">
    <property type="entry name" value="Cyclin"/>
</dbReference>
<reference evidence="7 8" key="2">
    <citation type="submission" date="2019-11" db="EMBL/GenBank/DDBJ databases">
        <authorList>
            <person name="Lu H."/>
        </authorList>
    </citation>
    <scope>NUCLEOTIDE SEQUENCE [LARGE SCALE GENOMIC DNA]</scope>
    <source>
        <strain evidence="7 8">FIM1</strain>
    </source>
</reference>
<evidence type="ECO:0000256" key="1">
    <source>
        <dbReference type="ARBA" id="ARBA00022618"/>
    </source>
</evidence>
<dbReference type="Pfam" id="PF00134">
    <property type="entry name" value="Cyclin_N"/>
    <property type="match status" value="1"/>
</dbReference>
<keyword evidence="8" id="KW-1185">Reference proteome</keyword>
<keyword evidence="2 4" id="KW-0195">Cyclin</keyword>
<dbReference type="InterPro" id="IPR036915">
    <property type="entry name" value="Cyclin-like_sf"/>
</dbReference>
<dbReference type="SMART" id="SM00385">
    <property type="entry name" value="CYCLIN"/>
    <property type="match status" value="1"/>
</dbReference>
<dbReference type="Proteomes" id="UP000422736">
    <property type="component" value="Chromosome 1"/>
</dbReference>
<evidence type="ECO:0000256" key="5">
    <source>
        <dbReference type="SAM" id="MobiDB-lite"/>
    </source>
</evidence>
<keyword evidence="1" id="KW-0132">Cell division</keyword>
<feature type="compositionally biased region" description="Low complexity" evidence="5">
    <location>
        <begin position="444"/>
        <end position="460"/>
    </location>
</feature>
<evidence type="ECO:0000256" key="4">
    <source>
        <dbReference type="RuleBase" id="RU000383"/>
    </source>
</evidence>
<dbReference type="PANTHER" id="PTHR10177">
    <property type="entry name" value="CYCLINS"/>
    <property type="match status" value="1"/>
</dbReference>
<evidence type="ECO:0000313" key="8">
    <source>
        <dbReference type="Proteomes" id="UP000422736"/>
    </source>
</evidence>